<proteinExistence type="predicted"/>
<dbReference type="InterPro" id="IPR027417">
    <property type="entry name" value="P-loop_NTPase"/>
</dbReference>
<sequence length="193" mass="21889">MQTSSEKPETSNRVVIISGCSGGGKSTLVQALCERGWNTVEEAGRQVVQSELAKNGNALPWRDPAAFVAQAATVSIRQIDQALTGSKKSLIISDRSIIDTISYLEFCHLETPEKMLNWLQIHRYNLTVFFVPPWESIFASDQERPKPFKQAIAEYEHLKRAYQSLGYQLLEIPQLPVKKRVDFVEHHLHRLAE</sequence>
<evidence type="ECO:0000259" key="1">
    <source>
        <dbReference type="Pfam" id="PF13521"/>
    </source>
</evidence>
<dbReference type="Pfam" id="PF13521">
    <property type="entry name" value="AAA_28"/>
    <property type="match status" value="1"/>
</dbReference>
<dbReference type="Gene3D" id="3.40.50.300">
    <property type="entry name" value="P-loop containing nucleotide triphosphate hydrolases"/>
    <property type="match status" value="1"/>
</dbReference>
<accession>A0ABY4W737</accession>
<keyword evidence="3" id="KW-1185">Reference proteome</keyword>
<evidence type="ECO:0000313" key="2">
    <source>
        <dbReference type="EMBL" id="USG62656.1"/>
    </source>
</evidence>
<dbReference type="EMBL" id="CP098747">
    <property type="protein sequence ID" value="USG62656.1"/>
    <property type="molecule type" value="Genomic_DNA"/>
</dbReference>
<evidence type="ECO:0000313" key="3">
    <source>
        <dbReference type="Proteomes" id="UP001056291"/>
    </source>
</evidence>
<name>A0ABY4W737_9PROT</name>
<organism evidence="2 3">
    <name type="scientific">Sneathiella marina</name>
    <dbReference type="NCBI Taxonomy" id="2950108"/>
    <lineage>
        <taxon>Bacteria</taxon>
        <taxon>Pseudomonadati</taxon>
        <taxon>Pseudomonadota</taxon>
        <taxon>Alphaproteobacteria</taxon>
        <taxon>Sneathiellales</taxon>
        <taxon>Sneathiellaceae</taxon>
        <taxon>Sneathiella</taxon>
    </lineage>
</organism>
<dbReference type="InterPro" id="IPR038727">
    <property type="entry name" value="NadR/Ttd14_AAA_dom"/>
</dbReference>
<gene>
    <name evidence="2" type="ORF">NBZ79_06655</name>
</gene>
<reference evidence="2" key="1">
    <citation type="submission" date="2022-06" db="EMBL/GenBank/DDBJ databases">
        <title>Sneathiella actinostolidae sp. nov., isolated from a sea anemonein the Western Pacific Ocean.</title>
        <authorList>
            <person name="Wei M.J."/>
        </authorList>
    </citation>
    <scope>NUCLEOTIDE SEQUENCE</scope>
    <source>
        <strain evidence="2">PHK-P5</strain>
    </source>
</reference>
<dbReference type="RefSeq" id="WP_251936640.1">
    <property type="nucleotide sequence ID" value="NZ_CP098747.1"/>
</dbReference>
<protein>
    <submittedName>
        <fullName evidence="2">AAA family ATPase</fullName>
    </submittedName>
</protein>
<dbReference type="SUPFAM" id="SSF52540">
    <property type="entry name" value="P-loop containing nucleoside triphosphate hydrolases"/>
    <property type="match status" value="1"/>
</dbReference>
<dbReference type="Proteomes" id="UP001056291">
    <property type="component" value="Chromosome"/>
</dbReference>
<feature type="domain" description="NadR/Ttd14 AAA" evidence="1">
    <location>
        <begin position="15"/>
        <end position="180"/>
    </location>
</feature>